<accession>A0ABQ2C5X9</accession>
<evidence type="ECO:0000256" key="6">
    <source>
        <dbReference type="ARBA" id="ARBA00022989"/>
    </source>
</evidence>
<dbReference type="EMBL" id="BMDS01000002">
    <property type="protein sequence ID" value="GGI63113.1"/>
    <property type="molecule type" value="Genomic_DNA"/>
</dbReference>
<dbReference type="RefSeq" id="WP_369932774.1">
    <property type="nucleotide sequence ID" value="NZ_BMDS01000002.1"/>
</dbReference>
<feature type="transmembrane region" description="Helical" evidence="8">
    <location>
        <begin position="148"/>
        <end position="171"/>
    </location>
</feature>
<dbReference type="CDD" id="cd06550">
    <property type="entry name" value="TM_ABC_iron-siderophores_like"/>
    <property type="match status" value="1"/>
</dbReference>
<evidence type="ECO:0000256" key="2">
    <source>
        <dbReference type="ARBA" id="ARBA00007935"/>
    </source>
</evidence>
<organism evidence="9 10">
    <name type="scientific">Limosilactobacillus caviae</name>
    <dbReference type="NCBI Taxonomy" id="1769424"/>
    <lineage>
        <taxon>Bacteria</taxon>
        <taxon>Bacillati</taxon>
        <taxon>Bacillota</taxon>
        <taxon>Bacilli</taxon>
        <taxon>Lactobacillales</taxon>
        <taxon>Lactobacillaceae</taxon>
        <taxon>Limosilactobacillus</taxon>
    </lineage>
</organism>
<reference evidence="10" key="1">
    <citation type="journal article" date="2019" name="Int. J. Syst. Evol. Microbiol.">
        <title>The Global Catalogue of Microorganisms (GCM) 10K type strain sequencing project: providing services to taxonomists for standard genome sequencing and annotation.</title>
        <authorList>
            <consortium name="The Broad Institute Genomics Platform"/>
            <consortium name="The Broad Institute Genome Sequencing Center for Infectious Disease"/>
            <person name="Wu L."/>
            <person name="Ma J."/>
        </authorList>
    </citation>
    <scope>NUCLEOTIDE SEQUENCE [LARGE SCALE GENOMIC DNA]</scope>
    <source>
        <strain evidence="10">CCM 8609</strain>
    </source>
</reference>
<keyword evidence="5 8" id="KW-0812">Transmembrane</keyword>
<feature type="transmembrane region" description="Helical" evidence="8">
    <location>
        <begin position="281"/>
        <end position="302"/>
    </location>
</feature>
<feature type="transmembrane region" description="Helical" evidence="8">
    <location>
        <begin position="191"/>
        <end position="213"/>
    </location>
</feature>
<name>A0ABQ2C5X9_9LACO</name>
<evidence type="ECO:0000256" key="3">
    <source>
        <dbReference type="ARBA" id="ARBA00022448"/>
    </source>
</evidence>
<evidence type="ECO:0000313" key="10">
    <source>
        <dbReference type="Proteomes" id="UP000603295"/>
    </source>
</evidence>
<keyword evidence="10" id="KW-1185">Reference proteome</keyword>
<keyword evidence="4" id="KW-1003">Cell membrane</keyword>
<evidence type="ECO:0000313" key="9">
    <source>
        <dbReference type="EMBL" id="GGI63113.1"/>
    </source>
</evidence>
<protein>
    <submittedName>
        <fullName evidence="9">Iron ABC transporter permease</fullName>
    </submittedName>
</protein>
<evidence type="ECO:0000256" key="1">
    <source>
        <dbReference type="ARBA" id="ARBA00004651"/>
    </source>
</evidence>
<gene>
    <name evidence="9" type="primary">fecD</name>
    <name evidence="9" type="ORF">GCM10011459_09470</name>
</gene>
<feature type="transmembrane region" description="Helical" evidence="8">
    <location>
        <begin position="65"/>
        <end position="86"/>
    </location>
</feature>
<keyword evidence="7 8" id="KW-0472">Membrane</keyword>
<evidence type="ECO:0000256" key="5">
    <source>
        <dbReference type="ARBA" id="ARBA00022692"/>
    </source>
</evidence>
<comment type="caution">
    <text evidence="9">The sequence shown here is derived from an EMBL/GenBank/DDBJ whole genome shotgun (WGS) entry which is preliminary data.</text>
</comment>
<dbReference type="Proteomes" id="UP000603295">
    <property type="component" value="Unassembled WGS sequence"/>
</dbReference>
<proteinExistence type="inferred from homology"/>
<comment type="similarity">
    <text evidence="2">Belongs to the binding-protein-dependent transport system permease family. FecCD subfamily.</text>
</comment>
<dbReference type="Pfam" id="PF01032">
    <property type="entry name" value="FecCD"/>
    <property type="match status" value="1"/>
</dbReference>
<feature type="transmembrane region" description="Helical" evidence="8">
    <location>
        <begin position="308"/>
        <end position="327"/>
    </location>
</feature>
<evidence type="ECO:0000256" key="8">
    <source>
        <dbReference type="SAM" id="Phobius"/>
    </source>
</evidence>
<dbReference type="PANTHER" id="PTHR30472:SF70">
    <property type="entry name" value="MOLYBDATE IMPORT SYSTEM PERMEASE PROTEIN MOLB"/>
    <property type="match status" value="1"/>
</dbReference>
<keyword evidence="3" id="KW-0813">Transport</keyword>
<dbReference type="PANTHER" id="PTHR30472">
    <property type="entry name" value="FERRIC ENTEROBACTIN TRANSPORT SYSTEM PERMEASE PROTEIN"/>
    <property type="match status" value="1"/>
</dbReference>
<sequence>MILITNHRYQITLWSALLLVFVSVIIALSCGRIYYSPVEIGQTMLAPQSNPVAANIIFNLRLPRILGALLIGAALAMAGCAFQSVFHNPLVSPDILGVSYGSAAGAATAILLGSGIWLTQTLAFLGGVLAVVLTLLIARILNQRGTLILVLAGIVISGFMQALVGLLKYIADPDSQLQSIVYWQLGSLAKIDFPSIAAVIPFLLCGTIILFILRWHMTILSLGDQQARLEGINVEIEQLLIIAASTFLTAATVCLSGNIGWIGLVIPHIARLIIGANTKRALPLAAILGGLFLLIVDTLARSLSGGEIPLSILTGFIGAPLFVYILMKKKVRLN</sequence>
<dbReference type="InterPro" id="IPR000522">
    <property type="entry name" value="ABC_transptr_permease_BtuC"/>
</dbReference>
<dbReference type="Gene3D" id="1.10.3470.10">
    <property type="entry name" value="ABC transporter involved in vitamin B12 uptake, BtuC"/>
    <property type="match status" value="1"/>
</dbReference>
<dbReference type="InterPro" id="IPR037294">
    <property type="entry name" value="ABC_BtuC-like"/>
</dbReference>
<feature type="transmembrane region" description="Helical" evidence="8">
    <location>
        <begin position="12"/>
        <end position="35"/>
    </location>
</feature>
<evidence type="ECO:0000256" key="7">
    <source>
        <dbReference type="ARBA" id="ARBA00023136"/>
    </source>
</evidence>
<evidence type="ECO:0000256" key="4">
    <source>
        <dbReference type="ARBA" id="ARBA00022475"/>
    </source>
</evidence>
<feature type="transmembrane region" description="Helical" evidence="8">
    <location>
        <begin position="123"/>
        <end position="141"/>
    </location>
</feature>
<keyword evidence="6 8" id="KW-1133">Transmembrane helix</keyword>
<dbReference type="SUPFAM" id="SSF81345">
    <property type="entry name" value="ABC transporter involved in vitamin B12 uptake, BtuC"/>
    <property type="match status" value="1"/>
</dbReference>
<feature type="transmembrane region" description="Helical" evidence="8">
    <location>
        <begin position="98"/>
        <end position="117"/>
    </location>
</feature>
<comment type="subcellular location">
    <subcellularLocation>
        <location evidence="1">Cell membrane</location>
        <topology evidence="1">Multi-pass membrane protein</topology>
    </subcellularLocation>
</comment>